<evidence type="ECO:0000256" key="1">
    <source>
        <dbReference type="SAM" id="MobiDB-lite"/>
    </source>
</evidence>
<sequence length="77" mass="8594">MLWKITLPENGVRFGEMVTKEEAYVHLVGHFSSSGRSRGTTIEVGVAPVNQTPLPPTEPSSNRRVPLPFPQQNHRQT</sequence>
<reference evidence="2" key="1">
    <citation type="submission" date="2020-07" db="EMBL/GenBank/DDBJ databases">
        <title>Multicomponent nature underlies the extraordinary mechanical properties of spider dragline silk.</title>
        <authorList>
            <person name="Kono N."/>
            <person name="Nakamura H."/>
            <person name="Mori M."/>
            <person name="Yoshida Y."/>
            <person name="Ohtoshi R."/>
            <person name="Malay A.D."/>
            <person name="Moran D.A.P."/>
            <person name="Tomita M."/>
            <person name="Numata K."/>
            <person name="Arakawa K."/>
        </authorList>
    </citation>
    <scope>NUCLEOTIDE SEQUENCE</scope>
</reference>
<organism evidence="2 3">
    <name type="scientific">Trichonephila clavata</name>
    <name type="common">Joro spider</name>
    <name type="synonym">Nephila clavata</name>
    <dbReference type="NCBI Taxonomy" id="2740835"/>
    <lineage>
        <taxon>Eukaryota</taxon>
        <taxon>Metazoa</taxon>
        <taxon>Ecdysozoa</taxon>
        <taxon>Arthropoda</taxon>
        <taxon>Chelicerata</taxon>
        <taxon>Arachnida</taxon>
        <taxon>Araneae</taxon>
        <taxon>Araneomorphae</taxon>
        <taxon>Entelegynae</taxon>
        <taxon>Araneoidea</taxon>
        <taxon>Nephilidae</taxon>
        <taxon>Trichonephila</taxon>
    </lineage>
</organism>
<protein>
    <submittedName>
        <fullName evidence="2">Uncharacterized protein</fullName>
    </submittedName>
</protein>
<dbReference type="Proteomes" id="UP000887116">
    <property type="component" value="Unassembled WGS sequence"/>
</dbReference>
<evidence type="ECO:0000313" key="2">
    <source>
        <dbReference type="EMBL" id="GFQ96232.1"/>
    </source>
</evidence>
<proteinExistence type="predicted"/>
<accession>A0A8X6G4P7</accession>
<keyword evidence="3" id="KW-1185">Reference proteome</keyword>
<gene>
    <name evidence="2" type="ORF">TNCT_569361</name>
</gene>
<dbReference type="EMBL" id="BMAO01024574">
    <property type="protein sequence ID" value="GFQ96232.1"/>
    <property type="molecule type" value="Genomic_DNA"/>
</dbReference>
<name>A0A8X6G4P7_TRICU</name>
<evidence type="ECO:0000313" key="3">
    <source>
        <dbReference type="Proteomes" id="UP000887116"/>
    </source>
</evidence>
<comment type="caution">
    <text evidence="2">The sequence shown here is derived from an EMBL/GenBank/DDBJ whole genome shotgun (WGS) entry which is preliminary data.</text>
</comment>
<dbReference type="AlphaFoldDB" id="A0A8X6G4P7"/>
<feature type="region of interest" description="Disordered" evidence="1">
    <location>
        <begin position="48"/>
        <end position="77"/>
    </location>
</feature>